<feature type="region of interest" description="Disordered" evidence="1">
    <location>
        <begin position="495"/>
        <end position="526"/>
    </location>
</feature>
<feature type="region of interest" description="Disordered" evidence="1">
    <location>
        <begin position="552"/>
        <end position="806"/>
    </location>
</feature>
<dbReference type="Proteomes" id="UP001309876">
    <property type="component" value="Unassembled WGS sequence"/>
</dbReference>
<feature type="compositionally biased region" description="Polar residues" evidence="1">
    <location>
        <begin position="185"/>
        <end position="194"/>
    </location>
</feature>
<accession>A0AAN7Y9Q7</accession>
<reference evidence="2 3" key="1">
    <citation type="submission" date="2023-08" db="EMBL/GenBank/DDBJ databases">
        <title>Black Yeasts Isolated from many extreme environments.</title>
        <authorList>
            <person name="Coleine C."/>
            <person name="Stajich J.E."/>
            <person name="Selbmann L."/>
        </authorList>
    </citation>
    <scope>NUCLEOTIDE SEQUENCE [LARGE SCALE GENOMIC DNA]</scope>
    <source>
        <strain evidence="2 3">CCFEE 5910</strain>
    </source>
</reference>
<feature type="compositionally biased region" description="Basic and acidic residues" evidence="1">
    <location>
        <begin position="567"/>
        <end position="576"/>
    </location>
</feature>
<feature type="compositionally biased region" description="Polar residues" evidence="1">
    <location>
        <begin position="225"/>
        <end position="236"/>
    </location>
</feature>
<feature type="compositionally biased region" description="Pro residues" evidence="1">
    <location>
        <begin position="206"/>
        <end position="221"/>
    </location>
</feature>
<feature type="compositionally biased region" description="Polar residues" evidence="1">
    <location>
        <begin position="738"/>
        <end position="750"/>
    </location>
</feature>
<evidence type="ECO:0000313" key="3">
    <source>
        <dbReference type="Proteomes" id="UP001309876"/>
    </source>
</evidence>
<evidence type="ECO:0000256" key="1">
    <source>
        <dbReference type="SAM" id="MobiDB-lite"/>
    </source>
</evidence>
<organism evidence="2 3">
    <name type="scientific">Lithohypha guttulata</name>
    <dbReference type="NCBI Taxonomy" id="1690604"/>
    <lineage>
        <taxon>Eukaryota</taxon>
        <taxon>Fungi</taxon>
        <taxon>Dikarya</taxon>
        <taxon>Ascomycota</taxon>
        <taxon>Pezizomycotina</taxon>
        <taxon>Eurotiomycetes</taxon>
        <taxon>Chaetothyriomycetidae</taxon>
        <taxon>Chaetothyriales</taxon>
        <taxon>Trichomeriaceae</taxon>
        <taxon>Lithohypha</taxon>
    </lineage>
</organism>
<feature type="region of interest" description="Disordered" evidence="1">
    <location>
        <begin position="143"/>
        <end position="448"/>
    </location>
</feature>
<name>A0AAN7Y9Q7_9EURO</name>
<protein>
    <submittedName>
        <fullName evidence="2">Uncharacterized protein</fullName>
    </submittedName>
</protein>
<comment type="caution">
    <text evidence="2">The sequence shown here is derived from an EMBL/GenBank/DDBJ whole genome shotgun (WGS) entry which is preliminary data.</text>
</comment>
<feature type="compositionally biased region" description="Polar residues" evidence="1">
    <location>
        <begin position="151"/>
        <end position="172"/>
    </location>
</feature>
<keyword evidence="3" id="KW-1185">Reference proteome</keyword>
<feature type="compositionally biased region" description="Basic and acidic residues" evidence="1">
    <location>
        <begin position="378"/>
        <end position="393"/>
    </location>
</feature>
<feature type="compositionally biased region" description="Polar residues" evidence="1">
    <location>
        <begin position="243"/>
        <end position="253"/>
    </location>
</feature>
<evidence type="ECO:0000313" key="2">
    <source>
        <dbReference type="EMBL" id="KAK5083778.1"/>
    </source>
</evidence>
<gene>
    <name evidence="2" type="ORF">LTR05_006283</name>
</gene>
<feature type="region of interest" description="Disordered" evidence="1">
    <location>
        <begin position="1"/>
        <end position="117"/>
    </location>
</feature>
<dbReference type="EMBL" id="JAVRRJ010000006">
    <property type="protein sequence ID" value="KAK5083778.1"/>
    <property type="molecule type" value="Genomic_DNA"/>
</dbReference>
<feature type="compositionally biased region" description="Pro residues" evidence="1">
    <location>
        <begin position="258"/>
        <end position="273"/>
    </location>
</feature>
<feature type="compositionally biased region" description="Basic and acidic residues" evidence="1">
    <location>
        <begin position="95"/>
        <end position="104"/>
    </location>
</feature>
<dbReference type="AlphaFoldDB" id="A0AAN7Y9Q7"/>
<sequence>MSGLSSPRSPPSRRYQTPLPFGNEVLLHDHARRRSQRQDSYTDDFSSMQRKRTNSLTAASLKAKSSREHFSQRNGNLDDYMAMQRANPIIAPPLEQRRSHDTSRSSDSSYSREAAVATDSWLPYKRPERNDLKRLVAEFDLLEQSSSSSSNGQSDVSTASTVTPLTEPSSRYSPPKPAHQRVHTRQSSSASSIPQLIPQRKELYHEPPPVEPPPAEYSPPKPRQRSVSAQRWSPPQSHRARSGSVQPPTQNRVMEQFPPLPLDDPLNAPPPVPRRSEDRARPPPAGGHNVVRPPRFNGRSEDMRTPVPRDSLDKGRSSFFSNRPEDVRPVLPAKEPVQAQPFVPADIPHQPRPRMPGRPRLSFEGPLSPVSIEPEDPPGDRDYPNPRSPEPRHATASLMNAAATYVSPSSEDETPKDEAPAPYMPASRSRRRASTPNKKNGYTVSRRRAASAWRPPSVWYENVEGVTLSTRPKSAREHRLGLNIPEIEARDILDIPPRGRRRPDEEDYQSEFAEQDRHYARSPPPIGAAAHYVRSISPKPVTEAREHIFLDNYSRAGPEEPSTLRYEFPRIKRPAAERSGAQAIDAPEPIQEMPQHEEDFSDDGGAEPPDIARMRAMEQQDADMKSRTDQIRGLLGGMLKTFHANKKKDDPSSQSHSHTHSHKTTSPPAPTTKSPSTENNRHQLIAKGLGPTPRETPTPYQRRPIQESAPGYLFEDVDGEAGVKDDADEEEEEAQAQYTTRSSSRDTSIWSPPRATRRDSEEDGSIYQEGRTKRVSFYGNEEKEYASVPGVGMGHGSTFASLGGPR</sequence>
<feature type="compositionally biased region" description="Basic and acidic residues" evidence="1">
    <location>
        <begin position="610"/>
        <end position="630"/>
    </location>
</feature>
<proteinExistence type="predicted"/>